<comment type="similarity">
    <text evidence="1">Belongs to the eukaryotic ribosomal protein eL39 family.</text>
</comment>
<dbReference type="GO" id="GO:0022625">
    <property type="term" value="C:cytosolic large ribosomal subunit"/>
    <property type="evidence" value="ECO:0007669"/>
    <property type="project" value="TreeGrafter"/>
</dbReference>
<organism evidence="6 7">
    <name type="scientific">Puccinia striiformis</name>
    <dbReference type="NCBI Taxonomy" id="27350"/>
    <lineage>
        <taxon>Eukaryota</taxon>
        <taxon>Fungi</taxon>
        <taxon>Dikarya</taxon>
        <taxon>Basidiomycota</taxon>
        <taxon>Pucciniomycotina</taxon>
        <taxon>Pucciniomycetes</taxon>
        <taxon>Pucciniales</taxon>
        <taxon>Pucciniaceae</taxon>
        <taxon>Puccinia</taxon>
    </lineage>
</organism>
<keyword evidence="3" id="KW-0687">Ribonucleoprotein</keyword>
<dbReference type="GO" id="GO:0006412">
    <property type="term" value="P:translation"/>
    <property type="evidence" value="ECO:0007669"/>
    <property type="project" value="InterPro"/>
</dbReference>
<keyword evidence="7" id="KW-1185">Reference proteome</keyword>
<feature type="region of interest" description="Disordered" evidence="5">
    <location>
        <begin position="52"/>
        <end position="85"/>
    </location>
</feature>
<reference evidence="6" key="1">
    <citation type="submission" date="2017-12" db="EMBL/GenBank/DDBJ databases">
        <title>Gene loss provides genomic basis for host adaptation in cereal stripe rust fungi.</title>
        <authorList>
            <person name="Xia C."/>
        </authorList>
    </citation>
    <scope>NUCLEOTIDE SEQUENCE [LARGE SCALE GENOMIC DNA]</scope>
    <source>
        <strain evidence="6">93-210</strain>
    </source>
</reference>
<dbReference type="Gene3D" id="1.10.1620.10">
    <property type="entry name" value="Ribosomal protein L39e"/>
    <property type="match status" value="1"/>
</dbReference>
<evidence type="ECO:0000256" key="5">
    <source>
        <dbReference type="SAM" id="MobiDB-lite"/>
    </source>
</evidence>
<dbReference type="PANTHER" id="PTHR19970">
    <property type="entry name" value="RIBOSOMAL PROTEIN L39E"/>
    <property type="match status" value="1"/>
</dbReference>
<dbReference type="EMBL" id="PKSL01000150">
    <property type="protein sequence ID" value="POW01975.1"/>
    <property type="molecule type" value="Genomic_DNA"/>
</dbReference>
<evidence type="ECO:0000256" key="1">
    <source>
        <dbReference type="ARBA" id="ARBA00009339"/>
    </source>
</evidence>
<dbReference type="Proteomes" id="UP000239156">
    <property type="component" value="Unassembled WGS sequence"/>
</dbReference>
<dbReference type="PANTHER" id="PTHR19970:SF0">
    <property type="entry name" value="LARGE RIBOSOMAL SUBUNIT PROTEIN EL39"/>
    <property type="match status" value="1"/>
</dbReference>
<protein>
    <recommendedName>
        <fullName evidence="4">Large ribosomal subunit protein eL39</fullName>
    </recommendedName>
</protein>
<dbReference type="VEuPathDB" id="FungiDB:PSTT_12134"/>
<dbReference type="SUPFAM" id="SSF48662">
    <property type="entry name" value="Ribosomal protein L39e"/>
    <property type="match status" value="1"/>
</dbReference>
<evidence type="ECO:0000256" key="4">
    <source>
        <dbReference type="ARBA" id="ARBA00035234"/>
    </source>
</evidence>
<dbReference type="InterPro" id="IPR000077">
    <property type="entry name" value="Ribosomal_eL39"/>
</dbReference>
<proteinExistence type="inferred from homology"/>
<dbReference type="VEuPathDB" id="FungiDB:PSHT_01340"/>
<evidence type="ECO:0000256" key="3">
    <source>
        <dbReference type="ARBA" id="ARBA00023274"/>
    </source>
</evidence>
<sequence length="145" mass="15944">MVYSDCTNLLQLHRLSRSLQCGVIVLTTFEVQTGFLGGLWWATGVEVELSPPVPPGQVAPSESAPPGVRVSSRPAPNFQSNPATMSSNKTFRVKRILAKAQVQNRPIPQWCRLKPMPKVGPPFPSPTNNLIIIDAIRLKHFFQGS</sequence>
<accession>A0A2S4UXS3</accession>
<dbReference type="Pfam" id="PF00832">
    <property type="entry name" value="Ribosomal_L39"/>
    <property type="match status" value="1"/>
</dbReference>
<keyword evidence="2" id="KW-0689">Ribosomal protein</keyword>
<name>A0A2S4UXS3_9BASI</name>
<evidence type="ECO:0000313" key="7">
    <source>
        <dbReference type="Proteomes" id="UP000239156"/>
    </source>
</evidence>
<comment type="caution">
    <text evidence="6">The sequence shown here is derived from an EMBL/GenBank/DDBJ whole genome shotgun (WGS) entry which is preliminary data.</text>
</comment>
<dbReference type="GO" id="GO:0003735">
    <property type="term" value="F:structural constituent of ribosome"/>
    <property type="evidence" value="ECO:0007669"/>
    <property type="project" value="InterPro"/>
</dbReference>
<dbReference type="AlphaFoldDB" id="A0A2S4UXS3"/>
<evidence type="ECO:0000313" key="6">
    <source>
        <dbReference type="EMBL" id="POW01975.1"/>
    </source>
</evidence>
<gene>
    <name evidence="6" type="ORF">PSTT_12134</name>
</gene>
<evidence type="ECO:0000256" key="2">
    <source>
        <dbReference type="ARBA" id="ARBA00022980"/>
    </source>
</evidence>
<dbReference type="InterPro" id="IPR023626">
    <property type="entry name" value="Ribosomal_eL39_dom_sf"/>
</dbReference>